<evidence type="ECO:0000313" key="2">
    <source>
        <dbReference type="Proteomes" id="UP000499080"/>
    </source>
</evidence>
<reference evidence="1 2" key="1">
    <citation type="journal article" date="2019" name="Sci. Rep.">
        <title>Orb-weaving spider Araneus ventricosus genome elucidates the spidroin gene catalogue.</title>
        <authorList>
            <person name="Kono N."/>
            <person name="Nakamura H."/>
            <person name="Ohtoshi R."/>
            <person name="Moran D.A.P."/>
            <person name="Shinohara A."/>
            <person name="Yoshida Y."/>
            <person name="Fujiwara M."/>
            <person name="Mori M."/>
            <person name="Tomita M."/>
            <person name="Arakawa K."/>
        </authorList>
    </citation>
    <scope>NUCLEOTIDE SEQUENCE [LARGE SCALE GENOMIC DNA]</scope>
</reference>
<dbReference type="AlphaFoldDB" id="A0A4Y2IC49"/>
<dbReference type="Proteomes" id="UP000499080">
    <property type="component" value="Unassembled WGS sequence"/>
</dbReference>
<gene>
    <name evidence="1" type="ORF">AVEN_263048_1</name>
</gene>
<name>A0A4Y2IC49_ARAVE</name>
<protein>
    <submittedName>
        <fullName evidence="1">Uncharacterized protein</fullName>
    </submittedName>
</protein>
<evidence type="ECO:0000313" key="1">
    <source>
        <dbReference type="EMBL" id="GBM75195.1"/>
    </source>
</evidence>
<proteinExistence type="predicted"/>
<keyword evidence="2" id="KW-1185">Reference proteome</keyword>
<organism evidence="1 2">
    <name type="scientific">Araneus ventricosus</name>
    <name type="common">Orbweaver spider</name>
    <name type="synonym">Epeira ventricosa</name>
    <dbReference type="NCBI Taxonomy" id="182803"/>
    <lineage>
        <taxon>Eukaryota</taxon>
        <taxon>Metazoa</taxon>
        <taxon>Ecdysozoa</taxon>
        <taxon>Arthropoda</taxon>
        <taxon>Chelicerata</taxon>
        <taxon>Arachnida</taxon>
        <taxon>Araneae</taxon>
        <taxon>Araneomorphae</taxon>
        <taxon>Entelegynae</taxon>
        <taxon>Araneoidea</taxon>
        <taxon>Araneidae</taxon>
        <taxon>Araneus</taxon>
    </lineage>
</organism>
<sequence>MQTRPHYERLVLGSHPRRYFPSSAMGPSTSQDTTIMLPKRADNRLIYMTASLLRIRGSSLGRGGLVLWSRLRGWKVPGSKPYSTEDPPCMGPVAC</sequence>
<comment type="caution">
    <text evidence="1">The sequence shown here is derived from an EMBL/GenBank/DDBJ whole genome shotgun (WGS) entry which is preliminary data.</text>
</comment>
<accession>A0A4Y2IC49</accession>
<dbReference type="EMBL" id="BGPR01002543">
    <property type="protein sequence ID" value="GBM75195.1"/>
    <property type="molecule type" value="Genomic_DNA"/>
</dbReference>